<organism evidence="1 2">
    <name type="scientific">Camellia lanceoleosa</name>
    <dbReference type="NCBI Taxonomy" id="1840588"/>
    <lineage>
        <taxon>Eukaryota</taxon>
        <taxon>Viridiplantae</taxon>
        <taxon>Streptophyta</taxon>
        <taxon>Embryophyta</taxon>
        <taxon>Tracheophyta</taxon>
        <taxon>Spermatophyta</taxon>
        <taxon>Magnoliopsida</taxon>
        <taxon>eudicotyledons</taxon>
        <taxon>Gunneridae</taxon>
        <taxon>Pentapetalae</taxon>
        <taxon>asterids</taxon>
        <taxon>Ericales</taxon>
        <taxon>Theaceae</taxon>
        <taxon>Camellia</taxon>
    </lineage>
</organism>
<protein>
    <submittedName>
        <fullName evidence="1">GRAS family protein RAM1</fullName>
    </submittedName>
</protein>
<proteinExistence type="predicted"/>
<dbReference type="EMBL" id="CM045767">
    <property type="protein sequence ID" value="KAI7998698.1"/>
    <property type="molecule type" value="Genomic_DNA"/>
</dbReference>
<dbReference type="Proteomes" id="UP001060215">
    <property type="component" value="Chromosome 10"/>
</dbReference>
<keyword evidence="2" id="KW-1185">Reference proteome</keyword>
<evidence type="ECO:0000313" key="1">
    <source>
        <dbReference type="EMBL" id="KAI7998698.1"/>
    </source>
</evidence>
<name>A0ACC0GC48_9ERIC</name>
<comment type="caution">
    <text evidence="1">The sequence shown here is derived from an EMBL/GenBank/DDBJ whole genome shotgun (WGS) entry which is preliminary data.</text>
</comment>
<evidence type="ECO:0000313" key="2">
    <source>
        <dbReference type="Proteomes" id="UP001060215"/>
    </source>
</evidence>
<gene>
    <name evidence="1" type="ORF">LOK49_LG10G00079</name>
</gene>
<reference evidence="1 2" key="1">
    <citation type="journal article" date="2022" name="Plant J.">
        <title>Chromosome-level genome of Camellia lanceoleosa provides a valuable resource for understanding genome evolution and self-incompatibility.</title>
        <authorList>
            <person name="Gong W."/>
            <person name="Xiao S."/>
            <person name="Wang L."/>
            <person name="Liao Z."/>
            <person name="Chang Y."/>
            <person name="Mo W."/>
            <person name="Hu G."/>
            <person name="Li W."/>
            <person name="Zhao G."/>
            <person name="Zhu H."/>
            <person name="Hu X."/>
            <person name="Ji K."/>
            <person name="Xiang X."/>
            <person name="Song Q."/>
            <person name="Yuan D."/>
            <person name="Jin S."/>
            <person name="Zhang L."/>
        </authorList>
    </citation>
    <scope>NUCLEOTIDE SEQUENCE [LARGE SCALE GENOMIC DNA]</scope>
    <source>
        <strain evidence="1">SQ_2022a</strain>
    </source>
</reference>
<sequence>MEINSKICPNSSTPSISMNQNINYVSQAYQTLYQASPYIKLSHFISSQSILEAFESKQEVHIIDLDIRYGFQWPPLIQALAARPGGPPFLRVTGIGSPLESVRETGNCLIEAAKRARVPFEFHPVEAELQNLRPSMLRVQQHGGETLAVNLVNWPRCDIGNCLGRLLTMIRDQGPSIVTLTEQEPSRGELTSIGRFTGALRYYSAIFESLDAAFPGDSPARGNLEKCIFAPAIRKEVASEEPGRAAPRQEGSDATVKLMEEKGFRNVPVREETVAQAKMLLSLSGSNGHTLIENKGCLQIGWRGTTITSTSAWRC</sequence>
<accession>A0ACC0GC48</accession>